<sequence length="141" mass="15708">MPKRKKDHFMRSVTLVDAHPPKAISEASELIAGTGDVACVRRSARQQQLGIRDDSVRMTDHRVGHLHPTRYPTWRRLPTQRMDDLFRSRNVSSTHGEGMGCGESASLLLLLLLLLLVFINRAIPIAAGKIPSESFVGSLNR</sequence>
<organism evidence="2 3">
    <name type="scientific">Ensete ventricosum</name>
    <name type="common">Abyssinian banana</name>
    <name type="synonym">Musa ensete</name>
    <dbReference type="NCBI Taxonomy" id="4639"/>
    <lineage>
        <taxon>Eukaryota</taxon>
        <taxon>Viridiplantae</taxon>
        <taxon>Streptophyta</taxon>
        <taxon>Embryophyta</taxon>
        <taxon>Tracheophyta</taxon>
        <taxon>Spermatophyta</taxon>
        <taxon>Magnoliopsida</taxon>
        <taxon>Liliopsida</taxon>
        <taxon>Zingiberales</taxon>
        <taxon>Musaceae</taxon>
        <taxon>Ensete</taxon>
    </lineage>
</organism>
<keyword evidence="1" id="KW-0472">Membrane</keyword>
<dbReference type="EMBL" id="AMZH03019742">
    <property type="protein sequence ID" value="RRT39962.1"/>
    <property type="molecule type" value="Genomic_DNA"/>
</dbReference>
<dbReference type="Proteomes" id="UP000287651">
    <property type="component" value="Unassembled WGS sequence"/>
</dbReference>
<evidence type="ECO:0000256" key="1">
    <source>
        <dbReference type="SAM" id="Phobius"/>
    </source>
</evidence>
<evidence type="ECO:0000313" key="2">
    <source>
        <dbReference type="EMBL" id="RRT39962.1"/>
    </source>
</evidence>
<protein>
    <submittedName>
        <fullName evidence="2">Uncharacterized protein</fullName>
    </submittedName>
</protein>
<comment type="caution">
    <text evidence="2">The sequence shown here is derived from an EMBL/GenBank/DDBJ whole genome shotgun (WGS) entry which is preliminary data.</text>
</comment>
<accession>A0A426XKH6</accession>
<evidence type="ECO:0000313" key="3">
    <source>
        <dbReference type="Proteomes" id="UP000287651"/>
    </source>
</evidence>
<keyword evidence="1" id="KW-1133">Transmembrane helix</keyword>
<name>A0A426XKH6_ENSVE</name>
<feature type="transmembrane region" description="Helical" evidence="1">
    <location>
        <begin position="107"/>
        <end position="127"/>
    </location>
</feature>
<reference evidence="2 3" key="1">
    <citation type="journal article" date="2014" name="Agronomy (Basel)">
        <title>A Draft Genome Sequence for Ensete ventricosum, the Drought-Tolerant Tree Against Hunger.</title>
        <authorList>
            <person name="Harrison J."/>
            <person name="Moore K.A."/>
            <person name="Paszkiewicz K."/>
            <person name="Jones T."/>
            <person name="Grant M."/>
            <person name="Ambacheew D."/>
            <person name="Muzemil S."/>
            <person name="Studholme D.J."/>
        </authorList>
    </citation>
    <scope>NUCLEOTIDE SEQUENCE [LARGE SCALE GENOMIC DNA]</scope>
</reference>
<proteinExistence type="predicted"/>
<gene>
    <name evidence="2" type="ORF">B296_00027193</name>
</gene>
<dbReference type="AlphaFoldDB" id="A0A426XKH6"/>
<keyword evidence="1" id="KW-0812">Transmembrane</keyword>